<feature type="compositionally biased region" description="Basic and acidic residues" evidence="2">
    <location>
        <begin position="143"/>
        <end position="157"/>
    </location>
</feature>
<feature type="region of interest" description="Disordered" evidence="2">
    <location>
        <begin position="983"/>
        <end position="1037"/>
    </location>
</feature>
<feature type="region of interest" description="Disordered" evidence="2">
    <location>
        <begin position="522"/>
        <end position="542"/>
    </location>
</feature>
<feature type="region of interest" description="Disordered" evidence="2">
    <location>
        <begin position="137"/>
        <end position="187"/>
    </location>
</feature>
<feature type="compositionally biased region" description="Basic and acidic residues" evidence="2">
    <location>
        <begin position="1159"/>
        <end position="1173"/>
    </location>
</feature>
<dbReference type="CTD" id="5740131"/>
<feature type="region of interest" description="Disordered" evidence="2">
    <location>
        <begin position="1993"/>
        <end position="2023"/>
    </location>
</feature>
<dbReference type="InterPro" id="IPR040392">
    <property type="entry name" value="PKHA4-7_PH"/>
</dbReference>
<dbReference type="PROSITE" id="PS50003">
    <property type="entry name" value="PH_DOMAIN"/>
    <property type="match status" value="1"/>
</dbReference>
<feature type="region of interest" description="Disordered" evidence="2">
    <location>
        <begin position="2178"/>
        <end position="2206"/>
    </location>
</feature>
<feature type="compositionally biased region" description="Basic and acidic residues" evidence="2">
    <location>
        <begin position="2311"/>
        <end position="2321"/>
    </location>
</feature>
<feature type="compositionally biased region" description="Low complexity" evidence="2">
    <location>
        <begin position="2322"/>
        <end position="2332"/>
    </location>
</feature>
<feature type="region of interest" description="Disordered" evidence="2">
    <location>
        <begin position="296"/>
        <end position="342"/>
    </location>
</feature>
<feature type="compositionally biased region" description="Polar residues" evidence="2">
    <location>
        <begin position="1137"/>
        <end position="1158"/>
    </location>
</feature>
<feature type="region of interest" description="Disordered" evidence="2">
    <location>
        <begin position="690"/>
        <end position="717"/>
    </location>
</feature>
<dbReference type="Pfam" id="PF25541">
    <property type="entry name" value="TBCA_PH"/>
    <property type="match status" value="1"/>
</dbReference>
<sequence>MFSCLWQLWEWIDPAKMDKSMKPQSFDNSASHNQNILNHEPGSQQQVHQHKIGPHYYPLIHQHLQIKNHPHPAQSPLLLNINNQQMIHTTAHRHFQHYPQYGVNVNSNDYAHQHMPKINQATIPQNQQQNNVEISTVQQNNHSAEESLKQEQAREVQTKTPTPKPKAKESERKQLRSPSARRPANAPVAMQGWLHKQGSEGFMLWKKRWFVLSEYCLFYYKGAQEEKLLGSILLPSYKVSVCGPEDKVNRKFAFKCEHANMRTYILAADSQELMMQWVHILNLACNLQNNIELSSDHPRSQHIESIPSKSPVNQTSVSRPSNSHMHIHSSSNTTDLSNSSQQELNQYNQPLYANAPPKPRRLTDGYCSPGLEALERYANYHPGPSSAAKSPSSAYRRQIEHPDRIGMQIYGERMLLGPQNIDRRTPDTYGRSNLTKYKNPSDYEDIYAEQSAYKRPLSPVASDNLIKKGYPSVNLGYPIKGYAPPSIEILRAQYPESIPMRKPPAQAISRPHSADFLEYKPNKLEPNPSATSVSQQARPKSSLDINMCSKDCDVAPRSNFINPGNRSRDNDYFYSQERYAEKMRKSAQYLQKMPLKYQPVDPTHRKHRERYDLDFSNSYGYNYPFKEPVEAGVNAQPVRSRSALSEGSLLCAQDIENESLNREGPMTHEQHLGHNVKTTLNHDQFIRSASARLSQNNRDDQILDESVTRMEGERKREESMKRLLEWKQRMLQSPLNRKAQAQTYKGYGMGKENIYSYQNYVLDRKQKKSVLPNKTSMHNLVQYNSYSSDDEDNRERTSKTSMHSQAGLTVDTFPNNSDSLAYAPFTSTTTLKLTEEPVASTNNLTDVSSKEHPEEVPCNSQASISSEVSDNTLIADIKSNGALVKAILSEFQSPSIKESLVQEGNYMPMSPKKSILQSKSDTNSDVSVNFNDADENHYVEMTRTVDSLLMESSNDFDPNDQQQYEMVCFGENKVEPVYMEVPGMKTQRTSKKNDELPDILKSPASHQSKDSKSDSSDADDEASKDLECLESPSQPRFSLSDTFRPASYYLGVSKTITEFQDSSDSELVSPPPIPTSSPPLDDDYFVPTLRAKKESSLENRNSDQYFNSNNRNRKIRDGKDHLEASNLSFLSLKDPDTSSSYRNSEQNTSINRLFSNNDKMSDLSMENRRRPVSDDFSTPTEYGKIEDIRAVKSYFEGLQLDEQQANEPKVTDSPAYENFIISKNMTFQESTDRDTPVDKTVKQQFVSSSPIAEARSNCCPEICSASVEVNSFIGNSNRSTPVVSTLELSGSQIDIPQIVPYYYSDLSGNISSLETTSTLNNQRESTNGSKKDITHIINPIKCNTQDRSSPIEDTTNKLAAEARSVSVDFLNLTDKTDNIDKKNIYESDTLKRQKVNDTQSLDIHPESRNFYVYRKTDKFDEMDLRTERYVRKSYSLEGLLENVLNENIAGETNPRDRGALAGDNTASEGSYLWEEDSIWREQLRFVSQRHTKSMDDLDSIEVDQEICQKKPPRAITREVTYVNDILFKPNEAANKKPPKTSKTEIKKKGSFLIDRETLRQWDLLSSAPSDDQLLKIAGAQAPQSHMVVDLGEGSSDTGDNGNNPETASGSISINPRDNTLQRDTFPRAIAKRSITPNIPPNLQARSITNLDRPPYKNDKNIPGYPTWSNHPQYLYEQEQDFKASQNDLTKTKINVSAGELLGRTHEELVLLLIQLRRQQSQTFQAIENCYDEIEILQINILNMDHIQRMENLQKLERIKQNLLELEKQYEKRKPLVNLVDNMVKLGSLYRNPNERNDMTRHIRERLEFNQHIQERRLLAEEKREWNRIEPSHIQLQEKVRQLYQLDGLIQEESRNLHNLQRDKEDIERALSGLRNRLIRGLNNPEEIEQARRQQFILENELSRVHLMLAQNSKKLEETVAGNARLEQELLVLKQKLQSSRHQRCSPQFSNAGESLPYLSDTSQVLETDLEKVQKKIGDLQKQREELSLQVRQLTDKSTATHSHQNLHLHHHENQSGNKKRPTSFWRETDLDSMNFIDHGYESFSSTTPLYINTDVKSLGGNDFADRNLKTSDSTSDDTALSSNQLEKQEIKTVRIVKRESERRQRDREKTFNGKCDPLVEEDDSSQGSSILFRPTSLPQKLPFDHQHHSLPTRSSRNKPAELSPVFKSEAARQIITEVSKKEPTAQGQRRAVPKERRRHHTAPHDNLVCLGNLEGRRARDDLDIERALRQRIDAPDIVRSTLSNKELKYNEETIDNILSTPNKILIPERYIPEQLPQPSAEEQEKRKKKVESIKKMLSDTAIISAPPSTSHTDDKTADKKATTSTKSGSTSSIMEEKKQREHLLQLNQILAKQVMEISKVVAVKNLAKLQLNPQPISTEEEDSSPVTPLPLYQQRENYYS</sequence>
<evidence type="ECO:0000259" key="3">
    <source>
        <dbReference type="PROSITE" id="PS50003"/>
    </source>
</evidence>
<dbReference type="InterPro" id="IPR011993">
    <property type="entry name" value="PH-like_dom_sf"/>
</dbReference>
<dbReference type="GeneID" id="115875028"/>
<feature type="compositionally biased region" description="Basic and acidic residues" evidence="2">
    <location>
        <begin position="1091"/>
        <end position="1101"/>
    </location>
</feature>
<gene>
    <name evidence="5" type="primary">LOC115875028</name>
</gene>
<reference evidence="5" key="1">
    <citation type="submission" date="2025-08" db="UniProtKB">
        <authorList>
            <consortium name="RefSeq"/>
        </authorList>
    </citation>
    <scope>IDENTIFICATION</scope>
    <source>
        <tissue evidence="5">Gonads</tissue>
    </source>
</reference>
<feature type="compositionally biased region" description="Basic and acidic residues" evidence="2">
    <location>
        <begin position="2282"/>
        <end position="2297"/>
    </location>
</feature>
<dbReference type="InterPro" id="IPR001849">
    <property type="entry name" value="PH_domain"/>
</dbReference>
<feature type="compositionally biased region" description="Basic and acidic residues" evidence="2">
    <location>
        <begin position="697"/>
        <end position="717"/>
    </location>
</feature>
<dbReference type="RefSeq" id="XP_030746217.1">
    <property type="nucleotide sequence ID" value="XM_030890357.1"/>
</dbReference>
<name>A0A6J2X4Y2_SITOR</name>
<feature type="region of interest" description="Disordered" evidence="2">
    <location>
        <begin position="834"/>
        <end position="863"/>
    </location>
</feature>
<organism evidence="4 5">
    <name type="scientific">Sitophilus oryzae</name>
    <name type="common">Rice weevil</name>
    <name type="synonym">Curculio oryzae</name>
    <dbReference type="NCBI Taxonomy" id="7048"/>
    <lineage>
        <taxon>Eukaryota</taxon>
        <taxon>Metazoa</taxon>
        <taxon>Ecdysozoa</taxon>
        <taxon>Arthropoda</taxon>
        <taxon>Hexapoda</taxon>
        <taxon>Insecta</taxon>
        <taxon>Pterygota</taxon>
        <taxon>Neoptera</taxon>
        <taxon>Endopterygota</taxon>
        <taxon>Coleoptera</taxon>
        <taxon>Polyphaga</taxon>
        <taxon>Cucujiformia</taxon>
        <taxon>Curculionidae</taxon>
        <taxon>Dryophthorinae</taxon>
        <taxon>Sitophilus</taxon>
    </lineage>
</organism>
<dbReference type="SUPFAM" id="SSF50729">
    <property type="entry name" value="PH domain-like"/>
    <property type="match status" value="1"/>
</dbReference>
<dbReference type="Pfam" id="PF00169">
    <property type="entry name" value="PH"/>
    <property type="match status" value="1"/>
</dbReference>
<evidence type="ECO:0000256" key="2">
    <source>
        <dbReference type="SAM" id="MobiDB-lite"/>
    </source>
</evidence>
<proteinExistence type="predicted"/>
<evidence type="ECO:0000313" key="5">
    <source>
        <dbReference type="RefSeq" id="XP_030746217.1"/>
    </source>
</evidence>
<protein>
    <submittedName>
        <fullName evidence="5">Uncharacterized protein LOC115875028 isoform X1</fullName>
    </submittedName>
</protein>
<accession>A0A6J2X4Y2</accession>
<dbReference type="Proteomes" id="UP000504635">
    <property type="component" value="Unplaced"/>
</dbReference>
<feature type="region of interest" description="Disordered" evidence="2">
    <location>
        <begin position="2375"/>
        <end position="2400"/>
    </location>
</feature>
<feature type="region of interest" description="Disordered" evidence="2">
    <location>
        <begin position="2099"/>
        <end position="2159"/>
    </location>
</feature>
<keyword evidence="1" id="KW-0175">Coiled coil</keyword>
<dbReference type="PANTHER" id="PTHR12752:SF9">
    <property type="entry name" value="KRAMER, ISOFORM I"/>
    <property type="match status" value="1"/>
</dbReference>
<feature type="domain" description="PH" evidence="3">
    <location>
        <begin position="187"/>
        <end position="286"/>
    </location>
</feature>
<feature type="compositionally biased region" description="Polar residues" evidence="2">
    <location>
        <begin position="799"/>
        <end position="811"/>
    </location>
</feature>
<feature type="region of interest" description="Disordered" evidence="2">
    <location>
        <begin position="1589"/>
        <end position="1657"/>
    </location>
</feature>
<feature type="compositionally biased region" description="Polar residues" evidence="2">
    <location>
        <begin position="1594"/>
        <end position="1622"/>
    </location>
</feature>
<feature type="compositionally biased region" description="Low complexity" evidence="2">
    <location>
        <begin position="321"/>
        <end position="340"/>
    </location>
</feature>
<feature type="compositionally biased region" description="Basic and acidic residues" evidence="2">
    <location>
        <begin position="1007"/>
        <end position="1027"/>
    </location>
</feature>
<dbReference type="InterPro" id="IPR057971">
    <property type="entry name" value="PKHA4-7_TBCA"/>
</dbReference>
<dbReference type="KEGG" id="soy:115875028"/>
<dbReference type="FunCoup" id="A0A6J2X4Y2">
    <property type="interactions" value="5"/>
</dbReference>
<dbReference type="CDD" id="cd13248">
    <property type="entry name" value="PH_PEPP1_2_3"/>
    <property type="match status" value="1"/>
</dbReference>
<feature type="region of interest" description="Disordered" evidence="2">
    <location>
        <begin position="22"/>
        <end position="50"/>
    </location>
</feature>
<feature type="region of interest" description="Disordered" evidence="2">
    <location>
        <begin position="1060"/>
        <end position="1120"/>
    </location>
</feature>
<dbReference type="SMART" id="SM00233">
    <property type="entry name" value="PH"/>
    <property type="match status" value="1"/>
</dbReference>
<feature type="compositionally biased region" description="Polar residues" evidence="2">
    <location>
        <begin position="22"/>
        <end position="47"/>
    </location>
</feature>
<dbReference type="OrthoDB" id="43122at2759"/>
<feature type="region of interest" description="Disordered" evidence="2">
    <location>
        <begin position="1133"/>
        <end position="1178"/>
    </location>
</feature>
<feature type="compositionally biased region" description="Polar residues" evidence="2">
    <location>
        <begin position="307"/>
        <end position="320"/>
    </location>
</feature>
<evidence type="ECO:0000313" key="4">
    <source>
        <dbReference type="Proteomes" id="UP000504635"/>
    </source>
</evidence>
<dbReference type="Gene3D" id="2.30.29.30">
    <property type="entry name" value="Pleckstrin-homology domain (PH domain)/Phosphotyrosine-binding domain (PTB)"/>
    <property type="match status" value="1"/>
</dbReference>
<evidence type="ECO:0000256" key="1">
    <source>
        <dbReference type="SAM" id="Coils"/>
    </source>
</evidence>
<feature type="coiled-coil region" evidence="1">
    <location>
        <begin position="1849"/>
        <end position="1876"/>
    </location>
</feature>
<feature type="compositionally biased region" description="Polar residues" evidence="2">
    <location>
        <begin position="528"/>
        <end position="539"/>
    </location>
</feature>
<keyword evidence="4" id="KW-1185">Reference proteome</keyword>
<feature type="region of interest" description="Disordered" evidence="2">
    <location>
        <begin position="2269"/>
        <end position="2336"/>
    </location>
</feature>
<feature type="compositionally biased region" description="Basic and acidic residues" evidence="2">
    <location>
        <begin position="2099"/>
        <end position="2111"/>
    </location>
</feature>
<feature type="region of interest" description="Disordered" evidence="2">
    <location>
        <begin position="784"/>
        <end position="811"/>
    </location>
</feature>
<dbReference type="InParanoid" id="A0A6J2X4Y2"/>
<dbReference type="PANTHER" id="PTHR12752">
    <property type="entry name" value="PHOSPHOINOSITOL 3-PHOSPHATE-BINDING PROTEIN"/>
    <property type="match status" value="1"/>
</dbReference>